<organism evidence="7 8">
    <name type="scientific">Tessaracoccus flavescens</name>
    <dbReference type="NCBI Taxonomy" id="399497"/>
    <lineage>
        <taxon>Bacteria</taxon>
        <taxon>Bacillati</taxon>
        <taxon>Actinomycetota</taxon>
        <taxon>Actinomycetes</taxon>
        <taxon>Propionibacteriales</taxon>
        <taxon>Propionibacteriaceae</taxon>
        <taxon>Tessaracoccus</taxon>
    </lineage>
</organism>
<evidence type="ECO:0000256" key="2">
    <source>
        <dbReference type="ARBA" id="ARBA00001271"/>
    </source>
</evidence>
<dbReference type="Proteomes" id="UP000188235">
    <property type="component" value="Chromosome"/>
</dbReference>
<dbReference type="InterPro" id="IPR056441">
    <property type="entry name" value="Beta-barrel_GLAA-B_II"/>
</dbReference>
<dbReference type="GO" id="GO:0004557">
    <property type="term" value="F:alpha-galactosidase activity"/>
    <property type="evidence" value="ECO:0007669"/>
    <property type="project" value="UniProtKB-EC"/>
</dbReference>
<dbReference type="InterPro" id="IPR011050">
    <property type="entry name" value="Pectin_lyase_fold/virulence"/>
</dbReference>
<evidence type="ECO:0000256" key="3">
    <source>
        <dbReference type="ARBA" id="ARBA00022737"/>
    </source>
</evidence>
<dbReference type="OrthoDB" id="9807299at2"/>
<evidence type="ECO:0000256" key="1">
    <source>
        <dbReference type="ARBA" id="ARBA00001255"/>
    </source>
</evidence>
<reference evidence="7 8" key="1">
    <citation type="journal article" date="2008" name="Int. J. Syst. Evol. Microbiol.">
        <title>Tessaracoccus flavescens sp. nov., isolated from marine sediment.</title>
        <authorList>
            <person name="Lee D.W."/>
            <person name="Lee S.D."/>
        </authorList>
    </citation>
    <scope>NUCLEOTIDE SEQUENCE [LARGE SCALE GENOMIC DNA]</scope>
    <source>
        <strain evidence="7 8">SST-39T</strain>
    </source>
</reference>
<comment type="catalytic activity">
    <reaction evidence="1">
        <text>Hydrolysis of terminal, non-reducing alpha-D-galactose residues in alpha-D-galactosides, including galactose oligosaccharides, galactomannans and galactolipids.</text>
        <dbReference type="EC" id="3.2.1.22"/>
    </reaction>
</comment>
<evidence type="ECO:0000259" key="6">
    <source>
        <dbReference type="Pfam" id="PF23764"/>
    </source>
</evidence>
<proteinExistence type="predicted"/>
<feature type="domain" description="GLAA-B beta-barrel" evidence="6">
    <location>
        <begin position="362"/>
        <end position="431"/>
    </location>
</feature>
<evidence type="ECO:0000313" key="8">
    <source>
        <dbReference type="Proteomes" id="UP000188235"/>
    </source>
</evidence>
<dbReference type="AlphaFoldDB" id="A0A1Q2CXD5"/>
<evidence type="ECO:0000256" key="4">
    <source>
        <dbReference type="ARBA" id="ARBA00022801"/>
    </source>
</evidence>
<gene>
    <name evidence="7" type="ORF">BW733_08050</name>
</gene>
<keyword evidence="5" id="KW-0326">Glycosidase</keyword>
<evidence type="ECO:0000313" key="7">
    <source>
        <dbReference type="EMBL" id="AQP50788.1"/>
    </source>
</evidence>
<keyword evidence="8" id="KW-1185">Reference proteome</keyword>
<protein>
    <recommendedName>
        <fullName evidence="6">GLAA-B beta-barrel domain-containing protein</fullName>
    </recommendedName>
</protein>
<dbReference type="EMBL" id="CP019607">
    <property type="protein sequence ID" value="AQP50788.1"/>
    <property type="molecule type" value="Genomic_DNA"/>
</dbReference>
<dbReference type="Pfam" id="PF23764">
    <property type="entry name" value="Beta-barrel_GLAA-B_II"/>
    <property type="match status" value="1"/>
</dbReference>
<sequence length="732" mass="79576">MNRPLDEASHPDETLIDVSDFSLDPGDLTPALARALEHARSVPGPKRVVVPPGVYHVHPDHAPVREFYVSNTVGSREEHRHKRIAVLLEDLCDVTIDGEGATLVMHGQQTLFAMIRTRRASIRGFAVDWVTPRAIDLTVIHSGPDHHDLLVPAGYRYQICGTEVTWLSEDSSSGQPHWVYHRPEPLDVPLPDLGYDFMQITDLQTGRAHGGTMLDLPNPLRSGLVSVREIAPGVLRHTYGEGGSPSALGTVFQLRRTMRDTPGALLWEAKDSVIADMDIGYLHGFGMIAQMTDSVTVRGVRFRAPAGSRRTTVGFADLVQISGDKGTVVIEDNDFGFSHDDAINIHNTYVQLVAVDGPVATFRFMHHETSGFPLFHPGDTVALVDRDTMLDLPWAGTVIDVHGPSGQDHSVDLENVNLTFDEPLPDAAIPGRVVAENLTYNPAVAVRRNRFQSIATRGMLVTTRGSVVIEDNRFERVEMASIYVSADASQWYESSVVRDLVIRNNVFVRPATSTRAKAEILVEPTAAGEDPSKAAHSGIVIRDNVFLSADIPVLDARSVSGISFTGNTIVRYGPDPLGEPTPSGPLAIVRGCTAVQFRGNATGQGVNQELTYHAMAADDLIVEGFVRLEPPQAPLAALESVETEGLSVPPLPWPADSVVVRVPDDLARIRIRFKPVDGHPVRLAVHGIPVEPDADGWLAVTLESGATVVECEVEAPVGVSKRLYRCVLLRAS</sequence>
<dbReference type="KEGG" id="tfa:BW733_08050"/>
<name>A0A1Q2CXD5_9ACTN</name>
<dbReference type="Gene3D" id="2.160.20.10">
    <property type="entry name" value="Single-stranded right-handed beta-helix, Pectin lyase-like"/>
    <property type="match status" value="2"/>
</dbReference>
<dbReference type="SUPFAM" id="SSF51126">
    <property type="entry name" value="Pectin lyase-like"/>
    <property type="match status" value="1"/>
</dbReference>
<evidence type="ECO:0000256" key="5">
    <source>
        <dbReference type="ARBA" id="ARBA00023295"/>
    </source>
</evidence>
<comment type="catalytic activity">
    <reaction evidence="2">
        <text>Hydrolysis of terminal, non-reducing branched (1-&gt;3)-alpha-D-galactosidic residues, producing free D-galactose.</text>
        <dbReference type="EC" id="3.2.1.n1"/>
    </reaction>
</comment>
<dbReference type="STRING" id="399497.BW733_08050"/>
<dbReference type="RefSeq" id="WP_077349466.1">
    <property type="nucleotide sequence ID" value="NZ_CP019607.1"/>
</dbReference>
<dbReference type="InterPro" id="IPR012334">
    <property type="entry name" value="Pectin_lyas_fold"/>
</dbReference>
<accession>A0A1Q2CXD5</accession>
<keyword evidence="4" id="KW-0378">Hydrolase</keyword>
<keyword evidence="3" id="KW-0677">Repeat</keyword>